<dbReference type="RefSeq" id="XP_042934899.1">
    <property type="nucleotide sequence ID" value="XM_043078965.1"/>
</dbReference>
<gene>
    <name evidence="1 3" type="primary">Bm17524</name>
    <name evidence="1" type="ORF">BM_BM17524</name>
</gene>
<evidence type="ECO:0000313" key="1">
    <source>
        <dbReference type="EMBL" id="VIO94324.1"/>
    </source>
</evidence>
<protein>
    <submittedName>
        <fullName evidence="3">Ovule protein</fullName>
    </submittedName>
</protein>
<evidence type="ECO:0000313" key="3">
    <source>
        <dbReference type="WBParaSite" id="Bm17524.1"/>
    </source>
</evidence>
<reference evidence="3" key="3">
    <citation type="submission" date="2019-12" db="UniProtKB">
        <authorList>
            <consortium name="WormBaseParasite"/>
        </authorList>
    </citation>
    <scope>IDENTIFICATION</scope>
</reference>
<dbReference type="WBParaSite" id="Bm17524.1">
    <property type="protein sequence ID" value="Bm17524.1"/>
    <property type="gene ID" value="WBGene00268667"/>
</dbReference>
<accession>A0A5S6PDK8</accession>
<sequence>MFCQQRYQKSFSCHCYHYIDPIISISSLLQNINIFAIIQTYAKLSSSSFITGLSLSSEQCYISHPSHTNTKDNN</sequence>
<organism evidence="1">
    <name type="scientific">Brugia malayi</name>
    <name type="common">Filarial nematode worm</name>
    <dbReference type="NCBI Taxonomy" id="6279"/>
    <lineage>
        <taxon>Eukaryota</taxon>
        <taxon>Metazoa</taxon>
        <taxon>Ecdysozoa</taxon>
        <taxon>Nematoda</taxon>
        <taxon>Chromadorea</taxon>
        <taxon>Rhabditida</taxon>
        <taxon>Spirurina</taxon>
        <taxon>Spiruromorpha</taxon>
        <taxon>Filarioidea</taxon>
        <taxon>Onchocercidae</taxon>
        <taxon>Brugia</taxon>
    </lineage>
</organism>
<dbReference type="CTD" id="66058831"/>
<name>A0A4E9FDP2_BRUMA</name>
<keyword evidence="2" id="KW-1185">Reference proteome</keyword>
<reference evidence="2" key="1">
    <citation type="journal article" date="2007" name="Science">
        <title>Draft genome of the filarial nematode parasite Brugia malayi.</title>
        <authorList>
            <person name="Ghedin E."/>
            <person name="Wang S."/>
            <person name="Spiro D."/>
            <person name="Caler E."/>
            <person name="Zhao Q."/>
            <person name="Crabtree J."/>
            <person name="Allen J.E."/>
            <person name="Delcher A.L."/>
            <person name="Guiliano D.B."/>
            <person name="Miranda-Saavedra D."/>
            <person name="Angiuoli S.V."/>
            <person name="Creasy T."/>
            <person name="Amedeo P."/>
            <person name="Haas B."/>
            <person name="El-Sayed N.M."/>
            <person name="Wortman J.R."/>
            <person name="Feldblyum T."/>
            <person name="Tallon L."/>
            <person name="Schatz M."/>
            <person name="Shumway M."/>
            <person name="Koo H."/>
            <person name="Salzberg S.L."/>
            <person name="Schobel S."/>
            <person name="Pertea M."/>
            <person name="Pop M."/>
            <person name="White O."/>
            <person name="Barton G.J."/>
            <person name="Carlow C.K."/>
            <person name="Crawford M.J."/>
            <person name="Daub J."/>
            <person name="Dimmic M.W."/>
            <person name="Estes C.F."/>
            <person name="Foster J.M."/>
            <person name="Ganatra M."/>
            <person name="Gregory W.F."/>
            <person name="Johnson N.M."/>
            <person name="Jin J."/>
            <person name="Komuniecki R."/>
            <person name="Korf I."/>
            <person name="Kumar S."/>
            <person name="Laney S."/>
            <person name="Li B.W."/>
            <person name="Li W."/>
            <person name="Lindblom T.H."/>
            <person name="Lustigman S."/>
            <person name="Ma D."/>
            <person name="Maina C.V."/>
            <person name="Martin D.M."/>
            <person name="McCarter J.P."/>
            <person name="McReynolds L."/>
            <person name="Mitreva M."/>
            <person name="Nutman T.B."/>
            <person name="Parkinson J."/>
            <person name="Peregrin-Alvarez J.M."/>
            <person name="Poole C."/>
            <person name="Ren Q."/>
            <person name="Saunders L."/>
            <person name="Sluder A.E."/>
            <person name="Smith K."/>
            <person name="Stanke M."/>
            <person name="Unnasch T.R."/>
            <person name="Ware J."/>
            <person name="Wei A.D."/>
            <person name="Weil G."/>
            <person name="Williams D.J."/>
            <person name="Zhang Y."/>
            <person name="Williams S.A."/>
            <person name="Fraser-Liggett C."/>
            <person name="Slatko B."/>
            <person name="Blaxter M.L."/>
            <person name="Scott A.L."/>
        </authorList>
    </citation>
    <scope>NUCLEOTIDE SEQUENCE</scope>
    <source>
        <strain evidence="2">FR3</strain>
    </source>
</reference>
<proteinExistence type="predicted"/>
<dbReference type="Proteomes" id="UP000006672">
    <property type="component" value="Unassembled WGS sequence"/>
</dbReference>
<dbReference type="KEGG" id="bmy:BM_BM17524"/>
<dbReference type="AlphaFoldDB" id="A0A4E9FDP2"/>
<evidence type="ECO:0000313" key="2">
    <source>
        <dbReference type="Proteomes" id="UP000006672"/>
    </source>
</evidence>
<accession>A0A4E9FDP2</accession>
<reference evidence="1" key="2">
    <citation type="submission" date="2019-04" db="EMBL/GenBank/DDBJ databases">
        <authorList>
            <person name="Howe K."/>
            <person name="Paulini M."/>
            <person name="Williams G."/>
        </authorList>
    </citation>
    <scope>NUCLEOTIDE SEQUENCE [LARGE SCALE GENOMIC DNA]</scope>
    <source>
        <strain evidence="1">FR3</strain>
    </source>
</reference>
<dbReference type="GeneID" id="66058831"/>
<dbReference type="EMBL" id="CAAKNF010000193">
    <property type="protein sequence ID" value="VIO94324.1"/>
    <property type="molecule type" value="Genomic_DNA"/>
</dbReference>